<organism evidence="2 3">
    <name type="scientific">Panicum virgatum</name>
    <name type="common">Blackwell switchgrass</name>
    <dbReference type="NCBI Taxonomy" id="38727"/>
    <lineage>
        <taxon>Eukaryota</taxon>
        <taxon>Viridiplantae</taxon>
        <taxon>Streptophyta</taxon>
        <taxon>Embryophyta</taxon>
        <taxon>Tracheophyta</taxon>
        <taxon>Spermatophyta</taxon>
        <taxon>Magnoliopsida</taxon>
        <taxon>Liliopsida</taxon>
        <taxon>Poales</taxon>
        <taxon>Poaceae</taxon>
        <taxon>PACMAD clade</taxon>
        <taxon>Panicoideae</taxon>
        <taxon>Panicodae</taxon>
        <taxon>Paniceae</taxon>
        <taxon>Panicinae</taxon>
        <taxon>Panicum</taxon>
        <taxon>Panicum sect. Hiantes</taxon>
    </lineage>
</organism>
<gene>
    <name evidence="2" type="ORF">PVAP13_9KG386350</name>
</gene>
<feature type="compositionally biased region" description="Low complexity" evidence="1">
    <location>
        <begin position="64"/>
        <end position="76"/>
    </location>
</feature>
<name>A0A8T0NVU1_PANVG</name>
<feature type="compositionally biased region" description="Low complexity" evidence="1">
    <location>
        <begin position="18"/>
        <end position="31"/>
    </location>
</feature>
<feature type="compositionally biased region" description="Pro residues" evidence="1">
    <location>
        <begin position="52"/>
        <end position="63"/>
    </location>
</feature>
<feature type="compositionally biased region" description="Basic residues" evidence="1">
    <location>
        <begin position="1"/>
        <end position="17"/>
    </location>
</feature>
<evidence type="ECO:0000313" key="3">
    <source>
        <dbReference type="Proteomes" id="UP000823388"/>
    </source>
</evidence>
<accession>A0A8T0NVU1</accession>
<feature type="non-terminal residue" evidence="2">
    <location>
        <position position="1"/>
    </location>
</feature>
<evidence type="ECO:0000313" key="2">
    <source>
        <dbReference type="EMBL" id="KAG2551256.1"/>
    </source>
</evidence>
<dbReference type="AlphaFoldDB" id="A0A8T0NVU1"/>
<keyword evidence="3" id="KW-1185">Reference proteome</keyword>
<evidence type="ECO:0000256" key="1">
    <source>
        <dbReference type="SAM" id="MobiDB-lite"/>
    </source>
</evidence>
<protein>
    <submittedName>
        <fullName evidence="2">Uncharacterized protein</fullName>
    </submittedName>
</protein>
<feature type="region of interest" description="Disordered" evidence="1">
    <location>
        <begin position="1"/>
        <end position="90"/>
    </location>
</feature>
<dbReference type="EMBL" id="CM029053">
    <property type="protein sequence ID" value="KAG2551256.1"/>
    <property type="molecule type" value="Genomic_DNA"/>
</dbReference>
<proteinExistence type="predicted"/>
<comment type="caution">
    <text evidence="2">The sequence shown here is derived from an EMBL/GenBank/DDBJ whole genome shotgun (WGS) entry which is preliminary data.</text>
</comment>
<sequence>PHHRLAPHQPTPRRRTRSAPTPTTIPRSTASPAPPLRGLPACQLATAGLSPTLPPPIGRPRPAPTTACRPNRNQRPPCRRPGSPRRHIPLPLGARFHSAGQFADSIAFSGSVCSGFWLRWKMRKARGVEGQSGVLQGRRLPVCGKHMQR</sequence>
<dbReference type="Proteomes" id="UP000823388">
    <property type="component" value="Chromosome 9K"/>
</dbReference>
<reference evidence="2" key="1">
    <citation type="submission" date="2020-05" db="EMBL/GenBank/DDBJ databases">
        <title>WGS assembly of Panicum virgatum.</title>
        <authorList>
            <person name="Lovell J.T."/>
            <person name="Jenkins J."/>
            <person name="Shu S."/>
            <person name="Juenger T.E."/>
            <person name="Schmutz J."/>
        </authorList>
    </citation>
    <scope>NUCLEOTIDE SEQUENCE</scope>
    <source>
        <strain evidence="2">AP13</strain>
    </source>
</reference>